<evidence type="ECO:0000256" key="1">
    <source>
        <dbReference type="SAM" id="MobiDB-lite"/>
    </source>
</evidence>
<feature type="region of interest" description="Disordered" evidence="1">
    <location>
        <begin position="176"/>
        <end position="198"/>
    </location>
</feature>
<protein>
    <submittedName>
        <fullName evidence="2">Uncharacterized protein</fullName>
    </submittedName>
</protein>
<feature type="region of interest" description="Disordered" evidence="1">
    <location>
        <begin position="86"/>
        <end position="117"/>
    </location>
</feature>
<evidence type="ECO:0000313" key="2">
    <source>
        <dbReference type="EMBL" id="KAG0717568.1"/>
    </source>
</evidence>
<sequence>MRRTKVAISNPQRRKARRSRSHPTMSVTRSRARPPDFSFNHFFLLEASFLRLGRDGPRISGTPTYETELRRGFEYCGACLGGAPGATQKSRTGLKSHPRRTPVDIRGHDEGGKCGLPTIQPRILARTSIAMGARNMRRWPAAPQNQTFTATPFSAPQQLAQTRRGLHAVADSARTRTWPGPYAATPTYPPRPPPGGTLGPTALYHHHLPASTHPRPVTTPSPSSRIARCASRSQLHPQRNFELLSAIHHQLAPLYRDGTNTHLYWIPGHFGCPREWRRQTLRLDLLEKRRSHLLITPKAPLPSRPQWTERPLRATRCLFEEAMEEGSRSVTWYPTATRREPSPFPQVYLQGWLSRLIRLRLGYRCPSQILQTPPAQCPYCFEIEDDPLHHTPSDAQ</sequence>
<dbReference type="AlphaFoldDB" id="A0A8J4Y028"/>
<organism evidence="2 3">
    <name type="scientific">Chionoecetes opilio</name>
    <name type="common">Atlantic snow crab</name>
    <name type="synonym">Cancer opilio</name>
    <dbReference type="NCBI Taxonomy" id="41210"/>
    <lineage>
        <taxon>Eukaryota</taxon>
        <taxon>Metazoa</taxon>
        <taxon>Ecdysozoa</taxon>
        <taxon>Arthropoda</taxon>
        <taxon>Crustacea</taxon>
        <taxon>Multicrustacea</taxon>
        <taxon>Malacostraca</taxon>
        <taxon>Eumalacostraca</taxon>
        <taxon>Eucarida</taxon>
        <taxon>Decapoda</taxon>
        <taxon>Pleocyemata</taxon>
        <taxon>Brachyura</taxon>
        <taxon>Eubrachyura</taxon>
        <taxon>Majoidea</taxon>
        <taxon>Majidae</taxon>
        <taxon>Chionoecetes</taxon>
    </lineage>
</organism>
<comment type="caution">
    <text evidence="2">The sequence shown here is derived from an EMBL/GenBank/DDBJ whole genome shotgun (WGS) entry which is preliminary data.</text>
</comment>
<evidence type="ECO:0000313" key="3">
    <source>
        <dbReference type="Proteomes" id="UP000770661"/>
    </source>
</evidence>
<gene>
    <name evidence="2" type="ORF">GWK47_054147</name>
</gene>
<accession>A0A8J4Y028</accession>
<reference evidence="2" key="1">
    <citation type="submission" date="2020-07" db="EMBL/GenBank/DDBJ databases">
        <title>The High-quality genome of the commercially important snow crab, Chionoecetes opilio.</title>
        <authorList>
            <person name="Jeong J.-H."/>
            <person name="Ryu S."/>
        </authorList>
    </citation>
    <scope>NUCLEOTIDE SEQUENCE</scope>
    <source>
        <strain evidence="2">MADBK_172401_WGS</strain>
        <tissue evidence="2">Digestive gland</tissue>
    </source>
</reference>
<name>A0A8J4Y028_CHIOP</name>
<feature type="region of interest" description="Disordered" evidence="1">
    <location>
        <begin position="1"/>
        <end position="32"/>
    </location>
</feature>
<feature type="compositionally biased region" description="Basic residues" evidence="1">
    <location>
        <begin position="12"/>
        <end position="21"/>
    </location>
</feature>
<dbReference type="Proteomes" id="UP000770661">
    <property type="component" value="Unassembled WGS sequence"/>
</dbReference>
<dbReference type="EMBL" id="JACEEZ010017388">
    <property type="protein sequence ID" value="KAG0717568.1"/>
    <property type="molecule type" value="Genomic_DNA"/>
</dbReference>
<feature type="compositionally biased region" description="Basic and acidic residues" evidence="1">
    <location>
        <begin position="101"/>
        <end position="112"/>
    </location>
</feature>
<keyword evidence="3" id="KW-1185">Reference proteome</keyword>
<proteinExistence type="predicted"/>